<evidence type="ECO:0000256" key="3">
    <source>
        <dbReference type="ARBA" id="ARBA00022670"/>
    </source>
</evidence>
<accession>A0A5J4VHE4</accession>
<dbReference type="Gene3D" id="3.10.20.90">
    <property type="entry name" value="Phosphatidylinositol 3-kinase Catalytic Subunit, Chain A, domain 1"/>
    <property type="match status" value="1"/>
</dbReference>
<organism evidence="8 9">
    <name type="scientific">Streblomastix strix</name>
    <dbReference type="NCBI Taxonomy" id="222440"/>
    <lineage>
        <taxon>Eukaryota</taxon>
        <taxon>Metamonada</taxon>
        <taxon>Preaxostyla</taxon>
        <taxon>Oxymonadida</taxon>
        <taxon>Streblomastigidae</taxon>
        <taxon>Streblomastix</taxon>
    </lineage>
</organism>
<comment type="caution">
    <text evidence="8">The sequence shown here is derived from an EMBL/GenBank/DDBJ whole genome shotgun (WGS) entry which is preliminary data.</text>
</comment>
<evidence type="ECO:0000256" key="1">
    <source>
        <dbReference type="ARBA" id="ARBA00000707"/>
    </source>
</evidence>
<dbReference type="SUPFAM" id="SSF54236">
    <property type="entry name" value="Ubiquitin-like"/>
    <property type="match status" value="1"/>
</dbReference>
<sequence length="114" mass="12530">MQTDISFRLRTGDGHHPLVVITNQKTYTVRANDTLRTVQEIIAKDVGSTPEAVQLLYGYPPKKITGGPDTLIKNIIHNSDSLVLELIPPPLPPASIISQSCHYEKKDEQTNAGV</sequence>
<dbReference type="EC" id="3.4.19.12" evidence="2"/>
<dbReference type="AlphaFoldDB" id="A0A5J4VHE4"/>
<keyword evidence="3" id="KW-0645">Protease</keyword>
<evidence type="ECO:0000256" key="5">
    <source>
        <dbReference type="ARBA" id="ARBA00022801"/>
    </source>
</evidence>
<dbReference type="InterPro" id="IPR029071">
    <property type="entry name" value="Ubiquitin-like_domsf"/>
</dbReference>
<dbReference type="Proteomes" id="UP000324800">
    <property type="component" value="Unassembled WGS sequence"/>
</dbReference>
<feature type="domain" description="OTU1 Ubl" evidence="7">
    <location>
        <begin position="23"/>
        <end position="64"/>
    </location>
</feature>
<evidence type="ECO:0000256" key="4">
    <source>
        <dbReference type="ARBA" id="ARBA00022786"/>
    </source>
</evidence>
<comment type="catalytic activity">
    <reaction evidence="1">
        <text>Thiol-dependent hydrolysis of ester, thioester, amide, peptide and isopeptide bonds formed by the C-terminal Gly of ubiquitin (a 76-residue protein attached to proteins as an intracellular targeting signal).</text>
        <dbReference type="EC" id="3.4.19.12"/>
    </reaction>
</comment>
<keyword evidence="5" id="KW-0378">Hydrolase</keyword>
<protein>
    <recommendedName>
        <fullName evidence="2">ubiquitinyl hydrolase 1</fullName>
        <ecNumber evidence="2">3.4.19.12</ecNumber>
    </recommendedName>
</protein>
<proteinExistence type="predicted"/>
<evidence type="ECO:0000313" key="9">
    <source>
        <dbReference type="Proteomes" id="UP000324800"/>
    </source>
</evidence>
<dbReference type="Pfam" id="PF21403">
    <property type="entry name" value="OTU1_UBXL"/>
    <property type="match status" value="1"/>
</dbReference>
<keyword evidence="4" id="KW-0833">Ubl conjugation pathway</keyword>
<evidence type="ECO:0000256" key="6">
    <source>
        <dbReference type="ARBA" id="ARBA00022807"/>
    </source>
</evidence>
<evidence type="ECO:0000313" key="8">
    <source>
        <dbReference type="EMBL" id="KAA6381991.1"/>
    </source>
</evidence>
<reference evidence="8 9" key="1">
    <citation type="submission" date="2019-03" db="EMBL/GenBank/DDBJ databases">
        <title>Single cell metagenomics reveals metabolic interactions within the superorganism composed of flagellate Streblomastix strix and complex community of Bacteroidetes bacteria on its surface.</title>
        <authorList>
            <person name="Treitli S.C."/>
            <person name="Kolisko M."/>
            <person name="Husnik F."/>
            <person name="Keeling P."/>
            <person name="Hampl V."/>
        </authorList>
    </citation>
    <scope>NUCLEOTIDE SEQUENCE [LARGE SCALE GENOMIC DNA]</scope>
    <source>
        <strain evidence="8">ST1C</strain>
    </source>
</reference>
<evidence type="ECO:0000259" key="7">
    <source>
        <dbReference type="Pfam" id="PF21403"/>
    </source>
</evidence>
<name>A0A5J4VHE4_9EUKA</name>
<dbReference type="InterPro" id="IPR048857">
    <property type="entry name" value="OTU1_Ubl"/>
</dbReference>
<gene>
    <name evidence="8" type="ORF">EZS28_022484</name>
</gene>
<keyword evidence="6" id="KW-0788">Thiol protease</keyword>
<evidence type="ECO:0000256" key="2">
    <source>
        <dbReference type="ARBA" id="ARBA00012759"/>
    </source>
</evidence>
<dbReference type="EMBL" id="SNRW01007020">
    <property type="protein sequence ID" value="KAA6381991.1"/>
    <property type="molecule type" value="Genomic_DNA"/>
</dbReference>